<dbReference type="Gene3D" id="3.40.50.2300">
    <property type="match status" value="1"/>
</dbReference>
<dbReference type="InterPro" id="IPR041522">
    <property type="entry name" value="CdaR_GGDEF"/>
</dbReference>
<keyword evidence="7" id="KW-0804">Transcription</keyword>
<dbReference type="Proteomes" id="UP000324209">
    <property type="component" value="Chromosome"/>
</dbReference>
<dbReference type="InterPro" id="IPR020449">
    <property type="entry name" value="Tscrpt_reg_AraC-type_HTH"/>
</dbReference>
<feature type="domain" description="HTH araC/xylS-type" evidence="9">
    <location>
        <begin position="437"/>
        <end position="536"/>
    </location>
</feature>
<dbReference type="InterPro" id="IPR011006">
    <property type="entry name" value="CheY-like_superfamily"/>
</dbReference>
<dbReference type="InterPro" id="IPR018062">
    <property type="entry name" value="HTH_AraC-typ_CS"/>
</dbReference>
<feature type="domain" description="Response regulatory" evidence="10">
    <location>
        <begin position="5"/>
        <end position="122"/>
    </location>
</feature>
<dbReference type="Gene3D" id="1.10.10.60">
    <property type="entry name" value="Homeodomain-like"/>
    <property type="match status" value="2"/>
</dbReference>
<dbReference type="InterPro" id="IPR009057">
    <property type="entry name" value="Homeodomain-like_sf"/>
</dbReference>
<dbReference type="PANTHER" id="PTHR42713:SF3">
    <property type="entry name" value="TRANSCRIPTIONAL REGULATORY PROTEIN HPTR"/>
    <property type="match status" value="1"/>
</dbReference>
<dbReference type="SMART" id="SM00448">
    <property type="entry name" value="REC"/>
    <property type="match status" value="1"/>
</dbReference>
<evidence type="ECO:0000259" key="9">
    <source>
        <dbReference type="PROSITE" id="PS01124"/>
    </source>
</evidence>
<dbReference type="Pfam" id="PF00072">
    <property type="entry name" value="Response_reg"/>
    <property type="match status" value="1"/>
</dbReference>
<accession>A0A5C1QPB0</accession>
<dbReference type="RefSeq" id="WP_149487595.1">
    <property type="nucleotide sequence ID" value="NZ_CP036150.1"/>
</dbReference>
<dbReference type="CDD" id="cd17536">
    <property type="entry name" value="REC_YesN-like"/>
    <property type="match status" value="1"/>
</dbReference>
<evidence type="ECO:0000256" key="7">
    <source>
        <dbReference type="ARBA" id="ARBA00023163"/>
    </source>
</evidence>
<keyword evidence="2" id="KW-0963">Cytoplasm</keyword>
<dbReference type="OrthoDB" id="327083at2"/>
<dbReference type="AlphaFoldDB" id="A0A5C1QPB0"/>
<sequence length="537" mass="62060">MSKYTLLLADDEQIIRDGISRKIKWEEEGFIFLPPCEDGESAIQSVREHQPDVVITDICMPGRDGLEVAKYIAENSPDTLVIILSGYEDFDYARQALLANVHEYILKPLSSRKIHELLQRIREELTRRKAFQLDMSRLLQLQEEHKQSLRERFLCRVLTRPIKSEEIQEYHEILQGQNPEMDYYCALVMDLDSPGKVSPTVLTQDLYLLAVREEAEKLKEKVPRIMICQPPEPAIYIILRDENENSLNHTARYTAEQLAKTISVLPDFSMSIGLGRSVRGMDMLYQSSRQARRALENRLIMGDRSVFFYQDSVDRIGDRNNRFLQNADRLMNALKQQSAESVSDLVRDFIFILRESGLSPLRIRLEISKFTFRVIDFLGSLEDSLSYDDIFLLSESLASIAGLDNLVSVEEALDSCLMEVSGLLKENRKKFPEKKIGEIQVFLEKEYASPNITVETITSQFFISPSYLSKLFRQFMDKTFVEYLTGLRVSKACELLKTSDKKLFEIAEMVGYSDSRYFSSIFKKYMGMTPSQFRNKL</sequence>
<dbReference type="PROSITE" id="PS00041">
    <property type="entry name" value="HTH_ARAC_FAMILY_1"/>
    <property type="match status" value="1"/>
</dbReference>
<organism evidence="11 12">
    <name type="scientific">Oceanispirochaeta crateris</name>
    <dbReference type="NCBI Taxonomy" id="2518645"/>
    <lineage>
        <taxon>Bacteria</taxon>
        <taxon>Pseudomonadati</taxon>
        <taxon>Spirochaetota</taxon>
        <taxon>Spirochaetia</taxon>
        <taxon>Spirochaetales</taxon>
        <taxon>Spirochaetaceae</taxon>
        <taxon>Oceanispirochaeta</taxon>
    </lineage>
</organism>
<gene>
    <name evidence="11" type="ORF">EXM22_16595</name>
</gene>
<evidence type="ECO:0000256" key="6">
    <source>
        <dbReference type="ARBA" id="ARBA00023125"/>
    </source>
</evidence>
<keyword evidence="4" id="KW-0902">Two-component regulatory system</keyword>
<dbReference type="InterPro" id="IPR018060">
    <property type="entry name" value="HTH_AraC"/>
</dbReference>
<keyword evidence="3 8" id="KW-0597">Phosphoprotein</keyword>
<dbReference type="InterPro" id="IPR051552">
    <property type="entry name" value="HptR"/>
</dbReference>
<dbReference type="KEGG" id="ock:EXM22_16595"/>
<dbReference type="Pfam" id="PF17853">
    <property type="entry name" value="GGDEF_2"/>
    <property type="match status" value="1"/>
</dbReference>
<dbReference type="PRINTS" id="PR00032">
    <property type="entry name" value="HTHARAC"/>
</dbReference>
<dbReference type="GO" id="GO:0000160">
    <property type="term" value="P:phosphorelay signal transduction system"/>
    <property type="evidence" value="ECO:0007669"/>
    <property type="project" value="UniProtKB-KW"/>
</dbReference>
<keyword evidence="6" id="KW-0238">DNA-binding</keyword>
<evidence type="ECO:0000313" key="11">
    <source>
        <dbReference type="EMBL" id="QEN09521.1"/>
    </source>
</evidence>
<dbReference type="PROSITE" id="PS01124">
    <property type="entry name" value="HTH_ARAC_FAMILY_2"/>
    <property type="match status" value="1"/>
</dbReference>
<dbReference type="GO" id="GO:0043565">
    <property type="term" value="F:sequence-specific DNA binding"/>
    <property type="evidence" value="ECO:0007669"/>
    <property type="project" value="InterPro"/>
</dbReference>
<proteinExistence type="predicted"/>
<evidence type="ECO:0000256" key="3">
    <source>
        <dbReference type="ARBA" id="ARBA00022553"/>
    </source>
</evidence>
<dbReference type="EMBL" id="CP036150">
    <property type="protein sequence ID" value="QEN09521.1"/>
    <property type="molecule type" value="Genomic_DNA"/>
</dbReference>
<evidence type="ECO:0000256" key="5">
    <source>
        <dbReference type="ARBA" id="ARBA00023015"/>
    </source>
</evidence>
<dbReference type="PROSITE" id="PS50110">
    <property type="entry name" value="RESPONSE_REGULATORY"/>
    <property type="match status" value="1"/>
</dbReference>
<keyword evidence="12" id="KW-1185">Reference proteome</keyword>
<reference evidence="11 12" key="1">
    <citation type="submission" date="2019-02" db="EMBL/GenBank/DDBJ databases">
        <title>Complete Genome Sequence and Methylome Analysis of free living Spirochaetas.</title>
        <authorList>
            <person name="Fomenkov A."/>
            <person name="Dubinina G."/>
            <person name="Leshcheva N."/>
            <person name="Mikheeva N."/>
            <person name="Grabovich M."/>
            <person name="Vincze T."/>
            <person name="Roberts R.J."/>
        </authorList>
    </citation>
    <scope>NUCLEOTIDE SEQUENCE [LARGE SCALE GENOMIC DNA]</scope>
    <source>
        <strain evidence="11 12">K2</strain>
    </source>
</reference>
<dbReference type="SMART" id="SM00342">
    <property type="entry name" value="HTH_ARAC"/>
    <property type="match status" value="1"/>
</dbReference>
<dbReference type="InterPro" id="IPR001789">
    <property type="entry name" value="Sig_transdc_resp-reg_receiver"/>
</dbReference>
<evidence type="ECO:0000256" key="1">
    <source>
        <dbReference type="ARBA" id="ARBA00004496"/>
    </source>
</evidence>
<evidence type="ECO:0000256" key="2">
    <source>
        <dbReference type="ARBA" id="ARBA00022490"/>
    </source>
</evidence>
<dbReference type="SUPFAM" id="SSF52172">
    <property type="entry name" value="CheY-like"/>
    <property type="match status" value="1"/>
</dbReference>
<dbReference type="PANTHER" id="PTHR42713">
    <property type="entry name" value="HISTIDINE KINASE-RELATED"/>
    <property type="match status" value="1"/>
</dbReference>
<dbReference type="GO" id="GO:0003700">
    <property type="term" value="F:DNA-binding transcription factor activity"/>
    <property type="evidence" value="ECO:0007669"/>
    <property type="project" value="InterPro"/>
</dbReference>
<evidence type="ECO:0000259" key="10">
    <source>
        <dbReference type="PROSITE" id="PS50110"/>
    </source>
</evidence>
<feature type="modified residue" description="4-aspartylphosphate" evidence="8">
    <location>
        <position position="57"/>
    </location>
</feature>
<evidence type="ECO:0000313" key="12">
    <source>
        <dbReference type="Proteomes" id="UP000324209"/>
    </source>
</evidence>
<protein>
    <submittedName>
        <fullName evidence="11">Response regulator</fullName>
    </submittedName>
</protein>
<evidence type="ECO:0000256" key="8">
    <source>
        <dbReference type="PROSITE-ProRule" id="PRU00169"/>
    </source>
</evidence>
<name>A0A5C1QPB0_9SPIO</name>
<comment type="subcellular location">
    <subcellularLocation>
        <location evidence="1">Cytoplasm</location>
    </subcellularLocation>
</comment>
<dbReference type="SUPFAM" id="SSF46689">
    <property type="entry name" value="Homeodomain-like"/>
    <property type="match status" value="1"/>
</dbReference>
<dbReference type="GO" id="GO:0005737">
    <property type="term" value="C:cytoplasm"/>
    <property type="evidence" value="ECO:0007669"/>
    <property type="project" value="UniProtKB-SubCell"/>
</dbReference>
<evidence type="ECO:0000256" key="4">
    <source>
        <dbReference type="ARBA" id="ARBA00023012"/>
    </source>
</evidence>
<keyword evidence="5" id="KW-0805">Transcription regulation</keyword>
<dbReference type="Pfam" id="PF12833">
    <property type="entry name" value="HTH_18"/>
    <property type="match status" value="1"/>
</dbReference>